<keyword evidence="3" id="KW-0732">Signal</keyword>
<dbReference type="PANTHER" id="PTHR36245">
    <property type="entry name" value="GLYCINE-RICH PROTEIN DOT1-LIKE"/>
    <property type="match status" value="1"/>
</dbReference>
<evidence type="ECO:0000256" key="2">
    <source>
        <dbReference type="SAM" id="Phobius"/>
    </source>
</evidence>
<name>A0ABU6YE53_9FABA</name>
<keyword evidence="5" id="KW-1185">Reference proteome</keyword>
<organism evidence="4 5">
    <name type="scientific">Stylosanthes scabra</name>
    <dbReference type="NCBI Taxonomy" id="79078"/>
    <lineage>
        <taxon>Eukaryota</taxon>
        <taxon>Viridiplantae</taxon>
        <taxon>Streptophyta</taxon>
        <taxon>Embryophyta</taxon>
        <taxon>Tracheophyta</taxon>
        <taxon>Spermatophyta</taxon>
        <taxon>Magnoliopsida</taxon>
        <taxon>eudicotyledons</taxon>
        <taxon>Gunneridae</taxon>
        <taxon>Pentapetalae</taxon>
        <taxon>rosids</taxon>
        <taxon>fabids</taxon>
        <taxon>Fabales</taxon>
        <taxon>Fabaceae</taxon>
        <taxon>Papilionoideae</taxon>
        <taxon>50 kb inversion clade</taxon>
        <taxon>dalbergioids sensu lato</taxon>
        <taxon>Dalbergieae</taxon>
        <taxon>Pterocarpus clade</taxon>
        <taxon>Stylosanthes</taxon>
    </lineage>
</organism>
<keyword evidence="2" id="KW-0472">Membrane</keyword>
<keyword evidence="2" id="KW-0812">Transmembrane</keyword>
<dbReference type="EMBL" id="JASCZI010241850">
    <property type="protein sequence ID" value="MED6207686.1"/>
    <property type="molecule type" value="Genomic_DNA"/>
</dbReference>
<comment type="caution">
    <text evidence="4">The sequence shown here is derived from an EMBL/GenBank/DDBJ whole genome shotgun (WGS) entry which is preliminary data.</text>
</comment>
<proteinExistence type="predicted"/>
<gene>
    <name evidence="4" type="ORF">PIB30_038075</name>
</gene>
<keyword evidence="2" id="KW-1133">Transmembrane helix</keyword>
<evidence type="ECO:0000313" key="4">
    <source>
        <dbReference type="EMBL" id="MED6207686.1"/>
    </source>
</evidence>
<reference evidence="4 5" key="1">
    <citation type="journal article" date="2023" name="Plants (Basel)">
        <title>Bridging the Gap: Combining Genomics and Transcriptomics Approaches to Understand Stylosanthes scabra, an Orphan Legume from the Brazilian Caatinga.</title>
        <authorList>
            <person name="Ferreira-Neto J.R.C."/>
            <person name="da Silva M.D."/>
            <person name="Binneck E."/>
            <person name="de Melo N.F."/>
            <person name="da Silva R.H."/>
            <person name="de Melo A.L.T.M."/>
            <person name="Pandolfi V."/>
            <person name="Bustamante F.O."/>
            <person name="Brasileiro-Vidal A.C."/>
            <person name="Benko-Iseppon A.M."/>
        </authorList>
    </citation>
    <scope>NUCLEOTIDE SEQUENCE [LARGE SCALE GENOMIC DNA]</scope>
    <source>
        <tissue evidence="4">Leaves</tissue>
    </source>
</reference>
<feature type="chain" id="PRO_5046119506" description="Glycine-rich protein" evidence="3">
    <location>
        <begin position="32"/>
        <end position="149"/>
    </location>
</feature>
<sequence>MGHIFFKLEKHALLFISLVLFYLDRPLPVNSQHQRNSSHAADSATIIKISAIVSVDRRGGGGGHGGVSHGGGGHSSSGGHENSKGMNGGDHSNLPIPLYGAGAGAGSAGYRNHNHHHGTSNGILNSLYFYHHFLFFIPIVTLSLISNCM</sequence>
<feature type="compositionally biased region" description="Gly residues" evidence="1">
    <location>
        <begin position="60"/>
        <end position="76"/>
    </location>
</feature>
<dbReference type="PANTHER" id="PTHR36245:SF5">
    <property type="entry name" value="GLYCINE-RICH PROTEIN DOT1-LIKE"/>
    <property type="match status" value="1"/>
</dbReference>
<feature type="region of interest" description="Disordered" evidence="1">
    <location>
        <begin position="60"/>
        <end position="89"/>
    </location>
</feature>
<accession>A0ABU6YE53</accession>
<evidence type="ECO:0000256" key="1">
    <source>
        <dbReference type="SAM" id="MobiDB-lite"/>
    </source>
</evidence>
<feature type="signal peptide" evidence="3">
    <location>
        <begin position="1"/>
        <end position="31"/>
    </location>
</feature>
<evidence type="ECO:0008006" key="6">
    <source>
        <dbReference type="Google" id="ProtNLM"/>
    </source>
</evidence>
<feature type="transmembrane region" description="Helical" evidence="2">
    <location>
        <begin position="127"/>
        <end position="145"/>
    </location>
</feature>
<protein>
    <recommendedName>
        <fullName evidence="6">Glycine-rich protein</fullName>
    </recommendedName>
</protein>
<evidence type="ECO:0000256" key="3">
    <source>
        <dbReference type="SAM" id="SignalP"/>
    </source>
</evidence>
<dbReference type="Proteomes" id="UP001341840">
    <property type="component" value="Unassembled WGS sequence"/>
</dbReference>
<evidence type="ECO:0000313" key="5">
    <source>
        <dbReference type="Proteomes" id="UP001341840"/>
    </source>
</evidence>